<keyword evidence="4" id="KW-0732">Signal</keyword>
<feature type="domain" description="SH3b" evidence="5">
    <location>
        <begin position="31"/>
        <end position="94"/>
    </location>
</feature>
<feature type="domain" description="SH3b" evidence="5">
    <location>
        <begin position="262"/>
        <end position="332"/>
    </location>
</feature>
<dbReference type="SUPFAM" id="SSF55383">
    <property type="entry name" value="Copper amine oxidase, domain N"/>
    <property type="match status" value="1"/>
</dbReference>
<accession>A0A8J8GD83</accession>
<evidence type="ECO:0000313" key="6">
    <source>
        <dbReference type="EMBL" id="NSL51765.1"/>
    </source>
</evidence>
<dbReference type="CDD" id="cd02696">
    <property type="entry name" value="MurNAc-LAA"/>
    <property type="match status" value="1"/>
</dbReference>
<dbReference type="InterPro" id="IPR036582">
    <property type="entry name" value="Mao_N_sf"/>
</dbReference>
<keyword evidence="2" id="KW-0961">Cell wall biogenesis/degradation</keyword>
<dbReference type="Pfam" id="PF07833">
    <property type="entry name" value="Cu_amine_oxidN1"/>
    <property type="match status" value="1"/>
</dbReference>
<reference evidence="6" key="1">
    <citation type="submission" date="2020-06" db="EMBL/GenBank/DDBJ databases">
        <title>A novel thermopfilic bacterium from Erzurum, Turkey.</title>
        <authorList>
            <person name="Adiguzel A."/>
            <person name="Ay H."/>
            <person name="Baltaci M.O."/>
        </authorList>
    </citation>
    <scope>NUCLEOTIDE SEQUENCE</scope>
    <source>
        <strain evidence="6">P2</strain>
    </source>
</reference>
<dbReference type="InterPro" id="IPR050695">
    <property type="entry name" value="N-acetylmuramoyl_amidase_3"/>
</dbReference>
<dbReference type="SMART" id="SM00287">
    <property type="entry name" value="SH3b"/>
    <property type="match status" value="3"/>
</dbReference>
<sequence length="676" mass="74255">MGKRFPKSIIICTFFALLSILFLPSQFASANEVGKVLANGNLNVRNAPSIQGEIVGKLQDGDEVKIIEKVGEWLKISSKVGQGYVHGDYIVIHKANSSTNSKANSSSQSSSTANKSNTTTTNPSTKKVSVYVNGNLLTLPIDPPVENGRVLVPFRVIGENLGINVNWLSETKQIEAIDADTKVLFTINKNKVLVNSQTLTLDQAPLIVKNTTVIPLRFFAETYGANVQWNEKEKIVTIVKKQSNNGNVVLPMPSEEKPPSRTTVLAVIDDPNGATVYEEPSRRSDEIGELEEGDTIKIYEKPSADIDTDEWIEIDYKNKVGYIAADAVRPQSETLKGKVTATSLNIREQANTTSAVIGSLPKGQEIIVFEVIGEWARIKHNGQWGYVHTNYLTMQMNKKTYSALSEPKLEIYDANRAWLTWSKVGSVTTSHSLVTNGIEISTTASQIDKWKENHPGIQQIEYNGSKIRIYVNPGYHLVVRHFTNSVRVTILPSGLAGKRIVVDAGHGDHDPGAKGATGLLEKEVNLAVALKLADLLRNAGAEVILSRSNDTFLSLADRVKVAHNNDADAFISIHADSFNATSQGSTTFYHSGKNPSWQQSKQLSDIAIKKLTSQLGTVSRGSNDKSLHVIRETEIPAILVELAFLSNPKEEALLKSDEFRQKAAQALFDSFIEFYK</sequence>
<dbReference type="GO" id="GO:0071555">
    <property type="term" value="P:cell wall organization"/>
    <property type="evidence" value="ECO:0007669"/>
    <property type="project" value="UniProtKB-KW"/>
</dbReference>
<dbReference type="Pfam" id="PF08239">
    <property type="entry name" value="SH3_3"/>
    <property type="match status" value="3"/>
</dbReference>
<dbReference type="InterPro" id="IPR003646">
    <property type="entry name" value="SH3-like_bac-type"/>
</dbReference>
<dbReference type="SUPFAM" id="SSF53187">
    <property type="entry name" value="Zn-dependent exopeptidases"/>
    <property type="match status" value="1"/>
</dbReference>
<feature type="region of interest" description="Disordered" evidence="3">
    <location>
        <begin position="99"/>
        <end position="126"/>
    </location>
</feature>
<dbReference type="GO" id="GO:0030288">
    <property type="term" value="C:outer membrane-bounded periplasmic space"/>
    <property type="evidence" value="ECO:0007669"/>
    <property type="project" value="TreeGrafter"/>
</dbReference>
<name>A0A8J8GD83_9BACI</name>
<keyword evidence="1" id="KW-0378">Hydrolase</keyword>
<dbReference type="SMART" id="SM00646">
    <property type="entry name" value="Ami_3"/>
    <property type="match status" value="1"/>
</dbReference>
<dbReference type="InterPro" id="IPR012854">
    <property type="entry name" value="Cu_amine_oxidase-like_N"/>
</dbReference>
<dbReference type="InterPro" id="IPR002508">
    <property type="entry name" value="MurNAc-LAA_cat"/>
</dbReference>
<evidence type="ECO:0000256" key="1">
    <source>
        <dbReference type="ARBA" id="ARBA00022801"/>
    </source>
</evidence>
<dbReference type="Gene3D" id="2.30.30.40">
    <property type="entry name" value="SH3 Domains"/>
    <property type="match status" value="3"/>
</dbReference>
<evidence type="ECO:0000256" key="3">
    <source>
        <dbReference type="SAM" id="MobiDB-lite"/>
    </source>
</evidence>
<dbReference type="Proteomes" id="UP000625804">
    <property type="component" value="Unassembled WGS sequence"/>
</dbReference>
<feature type="signal peptide" evidence="4">
    <location>
        <begin position="1"/>
        <end position="30"/>
    </location>
</feature>
<keyword evidence="7" id="KW-1185">Reference proteome</keyword>
<protein>
    <submittedName>
        <fullName evidence="6">N-acetylmuramoyl-L-alanine amidase</fullName>
    </submittedName>
</protein>
<dbReference type="PANTHER" id="PTHR30404:SF0">
    <property type="entry name" value="N-ACETYLMURAMOYL-L-ALANINE AMIDASE AMIC"/>
    <property type="match status" value="1"/>
</dbReference>
<dbReference type="RefSeq" id="WP_173730972.1">
    <property type="nucleotide sequence ID" value="NZ_JABTTE010000009.1"/>
</dbReference>
<comment type="caution">
    <text evidence="6">The sequence shown here is derived from an EMBL/GenBank/DDBJ whole genome shotgun (WGS) entry which is preliminary data.</text>
</comment>
<dbReference type="Pfam" id="PF01520">
    <property type="entry name" value="Amidase_3"/>
    <property type="match status" value="1"/>
</dbReference>
<proteinExistence type="predicted"/>
<dbReference type="GO" id="GO:0008745">
    <property type="term" value="F:N-acetylmuramoyl-L-alanine amidase activity"/>
    <property type="evidence" value="ECO:0007669"/>
    <property type="project" value="InterPro"/>
</dbReference>
<dbReference type="PROSITE" id="PS51781">
    <property type="entry name" value="SH3B"/>
    <property type="match status" value="3"/>
</dbReference>
<dbReference type="GO" id="GO:0009253">
    <property type="term" value="P:peptidoglycan catabolic process"/>
    <property type="evidence" value="ECO:0007669"/>
    <property type="project" value="InterPro"/>
</dbReference>
<organism evidence="6 7">
    <name type="scientific">Calidifontibacillus erzurumensis</name>
    <dbReference type="NCBI Taxonomy" id="2741433"/>
    <lineage>
        <taxon>Bacteria</taxon>
        <taxon>Bacillati</taxon>
        <taxon>Bacillota</taxon>
        <taxon>Bacilli</taxon>
        <taxon>Bacillales</taxon>
        <taxon>Bacillaceae</taxon>
        <taxon>Calidifontibacillus/Schinkia group</taxon>
        <taxon>Calidifontibacillus</taxon>
    </lineage>
</organism>
<evidence type="ECO:0000256" key="2">
    <source>
        <dbReference type="ARBA" id="ARBA00023316"/>
    </source>
</evidence>
<feature type="chain" id="PRO_5035227124" evidence="4">
    <location>
        <begin position="31"/>
        <end position="676"/>
    </location>
</feature>
<dbReference type="EMBL" id="JABTTE010000009">
    <property type="protein sequence ID" value="NSL51765.1"/>
    <property type="molecule type" value="Genomic_DNA"/>
</dbReference>
<dbReference type="Gene3D" id="3.30.457.10">
    <property type="entry name" value="Copper amine oxidase-like, N-terminal domain"/>
    <property type="match status" value="1"/>
</dbReference>
<evidence type="ECO:0000313" key="7">
    <source>
        <dbReference type="Proteomes" id="UP000625804"/>
    </source>
</evidence>
<evidence type="ECO:0000256" key="4">
    <source>
        <dbReference type="SAM" id="SignalP"/>
    </source>
</evidence>
<dbReference type="Gene3D" id="3.40.630.40">
    <property type="entry name" value="Zn-dependent exopeptidases"/>
    <property type="match status" value="1"/>
</dbReference>
<gene>
    <name evidence="6" type="ORF">HR057_08285</name>
</gene>
<feature type="domain" description="SH3b" evidence="5">
    <location>
        <begin position="334"/>
        <end position="396"/>
    </location>
</feature>
<evidence type="ECO:0000259" key="5">
    <source>
        <dbReference type="PROSITE" id="PS51781"/>
    </source>
</evidence>
<dbReference type="AlphaFoldDB" id="A0A8J8GD83"/>
<dbReference type="PANTHER" id="PTHR30404">
    <property type="entry name" value="N-ACETYLMURAMOYL-L-ALANINE AMIDASE"/>
    <property type="match status" value="1"/>
</dbReference>